<name>F0SI70_RUBBR</name>
<dbReference type="Proteomes" id="UP000006860">
    <property type="component" value="Chromosome"/>
</dbReference>
<evidence type="ECO:0000313" key="3">
    <source>
        <dbReference type="Proteomes" id="UP000006860"/>
    </source>
</evidence>
<dbReference type="RefSeq" id="WP_013630477.1">
    <property type="nucleotide sequence ID" value="NC_015174.1"/>
</dbReference>
<organism evidence="2 3">
    <name type="scientific">Rubinisphaera brasiliensis (strain ATCC 49424 / DSM 5305 / JCM 21570 / IAM 15109 / NBRC 103401 / IFAM 1448)</name>
    <name type="common">Planctomyces brasiliensis</name>
    <dbReference type="NCBI Taxonomy" id="756272"/>
    <lineage>
        <taxon>Bacteria</taxon>
        <taxon>Pseudomonadati</taxon>
        <taxon>Planctomycetota</taxon>
        <taxon>Planctomycetia</taxon>
        <taxon>Planctomycetales</taxon>
        <taxon>Planctomycetaceae</taxon>
        <taxon>Rubinisphaera</taxon>
    </lineage>
</organism>
<dbReference type="STRING" id="756272.Plabr_4198"/>
<dbReference type="HOGENOM" id="CLU_1155699_0_0_0"/>
<dbReference type="KEGG" id="pbs:Plabr_4198"/>
<keyword evidence="3" id="KW-1185">Reference proteome</keyword>
<evidence type="ECO:0000313" key="2">
    <source>
        <dbReference type="EMBL" id="ADY61772.1"/>
    </source>
</evidence>
<protein>
    <submittedName>
        <fullName evidence="2">Uncharacterized protein</fullName>
    </submittedName>
</protein>
<evidence type="ECO:0000256" key="1">
    <source>
        <dbReference type="SAM" id="MobiDB-lite"/>
    </source>
</evidence>
<dbReference type="EMBL" id="CP002546">
    <property type="protein sequence ID" value="ADY61772.1"/>
    <property type="molecule type" value="Genomic_DNA"/>
</dbReference>
<sequence>MTNRTLQLLFSILLVSQLTGCFTIRSYFDELHYSRKIENRAEKIWGESKGAYRHVEHHLEDFGRGFVAGYESTAKGGDGCPPVLPPTRYWRTKYSNDVGKKHIVAWFDGYQHGAAAAQGDNAAYGRRLLTSQEIYQNCRNYVEYYPEDLTDPHPEPIELAPERIPLELTPPPLTPESAPLDLELKVPQVPKETPKYVPEDVPDETELLFPAPPQSTQFNPNIWRDSSSQQQGMKPASQNS</sequence>
<accession>F0SI70</accession>
<feature type="region of interest" description="Disordered" evidence="1">
    <location>
        <begin position="185"/>
        <end position="240"/>
    </location>
</feature>
<dbReference type="eggNOG" id="ENOG502ZT93">
    <property type="taxonomic scope" value="Bacteria"/>
</dbReference>
<dbReference type="AlphaFoldDB" id="F0SI70"/>
<reference evidence="3" key="1">
    <citation type="submission" date="2011-02" db="EMBL/GenBank/DDBJ databases">
        <title>The complete genome of Planctomyces brasiliensis DSM 5305.</title>
        <authorList>
            <person name="Lucas S."/>
            <person name="Copeland A."/>
            <person name="Lapidus A."/>
            <person name="Bruce D."/>
            <person name="Goodwin L."/>
            <person name="Pitluck S."/>
            <person name="Kyrpides N."/>
            <person name="Mavromatis K."/>
            <person name="Pagani I."/>
            <person name="Ivanova N."/>
            <person name="Ovchinnikova G."/>
            <person name="Lu M."/>
            <person name="Detter J.C."/>
            <person name="Han C."/>
            <person name="Land M."/>
            <person name="Hauser L."/>
            <person name="Markowitz V."/>
            <person name="Cheng J.-F."/>
            <person name="Hugenholtz P."/>
            <person name="Woyke T."/>
            <person name="Wu D."/>
            <person name="Tindall B."/>
            <person name="Pomrenke H.G."/>
            <person name="Brambilla E."/>
            <person name="Klenk H.-P."/>
            <person name="Eisen J.A."/>
        </authorList>
    </citation>
    <scope>NUCLEOTIDE SEQUENCE [LARGE SCALE GENOMIC DNA]</scope>
    <source>
        <strain evidence="3">ATCC 49424 / DSM 5305 / JCM 21570 / NBRC 103401 / IFAM 1448</strain>
    </source>
</reference>
<feature type="compositionally biased region" description="Polar residues" evidence="1">
    <location>
        <begin position="214"/>
        <end position="240"/>
    </location>
</feature>
<gene>
    <name evidence="2" type="ordered locus">Plabr_4198</name>
</gene>
<dbReference type="OrthoDB" id="215737at2"/>
<proteinExistence type="predicted"/>